<dbReference type="OrthoDB" id="3335429at2759"/>
<gene>
    <name evidence="1" type="ORF">EIP91_005054</name>
</gene>
<dbReference type="EMBL" id="RWJN01000028">
    <property type="protein sequence ID" value="TCD70072.1"/>
    <property type="molecule type" value="Genomic_DNA"/>
</dbReference>
<evidence type="ECO:0000313" key="1">
    <source>
        <dbReference type="EMBL" id="TCD70072.1"/>
    </source>
</evidence>
<protein>
    <recommendedName>
        <fullName evidence="3">BTB domain-containing protein</fullName>
    </recommendedName>
</protein>
<dbReference type="Proteomes" id="UP000292702">
    <property type="component" value="Unassembled WGS sequence"/>
</dbReference>
<sequence length="305" mass="33773">MPPTPWSEDFKQMELADADFVVRSIQDGQAFHVKRERLEQGSNVFRAYLKIPYRGDMFACCESGYVLDTLDEDGHTLDMDESAEKLGMLFQLLHHLPEPYEETRAGFTKLQIELPTEIAIPFPLLPTLYALADKYALSDTILQVLHTHLGAYASTYPLRVYGYATTLGVDDVAACASSFLLAPPLSSYTAADVKVVPSAPAYHRLVQLHDYRIKKLGELVMGEEIFPHGYGKCPRHGAKTQEVWEARKKVVGGKIQAATDVAAEMADIGKEFAGCDTCAKAANAAISMLRYKCAKVPKRVDKIPV</sequence>
<evidence type="ECO:0000313" key="2">
    <source>
        <dbReference type="Proteomes" id="UP000292702"/>
    </source>
</evidence>
<accession>A0A4R0RS86</accession>
<dbReference type="AlphaFoldDB" id="A0A4R0RS86"/>
<reference evidence="1 2" key="1">
    <citation type="submission" date="2018-11" db="EMBL/GenBank/DDBJ databases">
        <title>Genome assembly of Steccherinum ochraceum LE-BIN_3174, the white-rot fungus of the Steccherinaceae family (The Residual Polyporoid clade, Polyporales, Basidiomycota).</title>
        <authorList>
            <person name="Fedorova T.V."/>
            <person name="Glazunova O.A."/>
            <person name="Landesman E.O."/>
            <person name="Moiseenko K.V."/>
            <person name="Psurtseva N.V."/>
            <person name="Savinova O.S."/>
            <person name="Shakhova N.V."/>
            <person name="Tyazhelova T.V."/>
            <person name="Vasina D.V."/>
        </authorList>
    </citation>
    <scope>NUCLEOTIDE SEQUENCE [LARGE SCALE GENOMIC DNA]</scope>
    <source>
        <strain evidence="1 2">LE-BIN_3174</strain>
    </source>
</reference>
<comment type="caution">
    <text evidence="1">The sequence shown here is derived from an EMBL/GenBank/DDBJ whole genome shotgun (WGS) entry which is preliminary data.</text>
</comment>
<dbReference type="STRING" id="92696.A0A4R0RS86"/>
<proteinExistence type="predicted"/>
<evidence type="ECO:0008006" key="3">
    <source>
        <dbReference type="Google" id="ProtNLM"/>
    </source>
</evidence>
<keyword evidence="2" id="KW-1185">Reference proteome</keyword>
<name>A0A4R0RS86_9APHY</name>
<organism evidence="1 2">
    <name type="scientific">Steccherinum ochraceum</name>
    <dbReference type="NCBI Taxonomy" id="92696"/>
    <lineage>
        <taxon>Eukaryota</taxon>
        <taxon>Fungi</taxon>
        <taxon>Dikarya</taxon>
        <taxon>Basidiomycota</taxon>
        <taxon>Agaricomycotina</taxon>
        <taxon>Agaricomycetes</taxon>
        <taxon>Polyporales</taxon>
        <taxon>Steccherinaceae</taxon>
        <taxon>Steccherinum</taxon>
    </lineage>
</organism>